<gene>
    <name evidence="5" type="ORF">LU635_04695</name>
</gene>
<dbReference type="SMART" id="SM00342">
    <property type="entry name" value="HTH_ARAC"/>
    <property type="match status" value="1"/>
</dbReference>
<comment type="caution">
    <text evidence="5">The sequence shown here is derived from an EMBL/GenBank/DDBJ whole genome shotgun (WGS) entry which is preliminary data.</text>
</comment>
<dbReference type="PROSITE" id="PS01124">
    <property type="entry name" value="HTH_ARAC_FAMILY_2"/>
    <property type="match status" value="1"/>
</dbReference>
<dbReference type="Pfam" id="PF12833">
    <property type="entry name" value="HTH_18"/>
    <property type="match status" value="1"/>
</dbReference>
<evidence type="ECO:0000256" key="2">
    <source>
        <dbReference type="ARBA" id="ARBA00023125"/>
    </source>
</evidence>
<evidence type="ECO:0000313" key="6">
    <source>
        <dbReference type="Proteomes" id="UP001139344"/>
    </source>
</evidence>
<reference evidence="5" key="1">
    <citation type="submission" date="2021-12" db="EMBL/GenBank/DDBJ databases">
        <title>Description of Gramella crocea sp. nov., a new bacterium isolated from activated sludge.</title>
        <authorList>
            <person name="Zhang X."/>
        </authorList>
    </citation>
    <scope>NUCLEOTIDE SEQUENCE</scope>
    <source>
        <strain evidence="5">YB25</strain>
    </source>
</reference>
<dbReference type="Pfam" id="PF20240">
    <property type="entry name" value="DUF6597"/>
    <property type="match status" value="1"/>
</dbReference>
<dbReference type="Gene3D" id="1.10.10.60">
    <property type="entry name" value="Homeodomain-like"/>
    <property type="match status" value="1"/>
</dbReference>
<dbReference type="EMBL" id="JAJSON010000013">
    <property type="protein sequence ID" value="MCG9970928.1"/>
    <property type="molecule type" value="Genomic_DNA"/>
</dbReference>
<organism evidence="5 6">
    <name type="scientific">Christiangramia crocea</name>
    <dbReference type="NCBI Taxonomy" id="2904124"/>
    <lineage>
        <taxon>Bacteria</taxon>
        <taxon>Pseudomonadati</taxon>
        <taxon>Bacteroidota</taxon>
        <taxon>Flavobacteriia</taxon>
        <taxon>Flavobacteriales</taxon>
        <taxon>Flavobacteriaceae</taxon>
        <taxon>Christiangramia</taxon>
    </lineage>
</organism>
<evidence type="ECO:0000256" key="3">
    <source>
        <dbReference type="ARBA" id="ARBA00023163"/>
    </source>
</evidence>
<evidence type="ECO:0000259" key="4">
    <source>
        <dbReference type="PROSITE" id="PS01124"/>
    </source>
</evidence>
<sequence length="276" mass="32082">MIFENVYPCAALQEYVSLYRIRHFIIPPNLRTTPKPYPPHPEQCIIFYPRGAEVTNFSGENSKYTRSRSVIVGQFTKRIDRISIDNEIMIILVVFKPGVLHRLTGIPFRLLINMAVDLEAVIPVKAREVNVRLSSCETYEEMIGVIETFLLDLTATPKMLSRPSDKIFEFMVSNSGKFTLDWLSKEACLSSRQFERKSQDYIGINPKLFARIARFNQSYFMSMQPLRPDWLDISLYCGYHDYQHLVKDYKEFTGATPTYFMSEESRSIERALGLNR</sequence>
<keyword evidence="1" id="KW-0805">Transcription regulation</keyword>
<dbReference type="InterPro" id="IPR046532">
    <property type="entry name" value="DUF6597"/>
</dbReference>
<keyword evidence="6" id="KW-1185">Reference proteome</keyword>
<dbReference type="GO" id="GO:0043565">
    <property type="term" value="F:sequence-specific DNA binding"/>
    <property type="evidence" value="ECO:0007669"/>
    <property type="project" value="InterPro"/>
</dbReference>
<evidence type="ECO:0000313" key="5">
    <source>
        <dbReference type="EMBL" id="MCG9970928.1"/>
    </source>
</evidence>
<dbReference type="Proteomes" id="UP001139344">
    <property type="component" value="Unassembled WGS sequence"/>
</dbReference>
<dbReference type="InterPro" id="IPR018060">
    <property type="entry name" value="HTH_AraC"/>
</dbReference>
<accession>A0A9X1UVC0</accession>
<name>A0A9X1UVC0_9FLAO</name>
<keyword evidence="2" id="KW-0238">DNA-binding</keyword>
<evidence type="ECO:0000256" key="1">
    <source>
        <dbReference type="ARBA" id="ARBA00023015"/>
    </source>
</evidence>
<dbReference type="PANTHER" id="PTHR46796:SF13">
    <property type="entry name" value="HTH-TYPE TRANSCRIPTIONAL ACTIVATOR RHAS"/>
    <property type="match status" value="1"/>
</dbReference>
<keyword evidence="3" id="KW-0804">Transcription</keyword>
<dbReference type="GO" id="GO:0003700">
    <property type="term" value="F:DNA-binding transcription factor activity"/>
    <property type="evidence" value="ECO:0007669"/>
    <property type="project" value="InterPro"/>
</dbReference>
<dbReference type="AlphaFoldDB" id="A0A9X1UVC0"/>
<dbReference type="PANTHER" id="PTHR46796">
    <property type="entry name" value="HTH-TYPE TRANSCRIPTIONAL ACTIVATOR RHAS-RELATED"/>
    <property type="match status" value="1"/>
</dbReference>
<protein>
    <submittedName>
        <fullName evidence="5">Helix-turn-helix domain-containing protein</fullName>
    </submittedName>
</protein>
<feature type="domain" description="HTH araC/xylS-type" evidence="4">
    <location>
        <begin position="165"/>
        <end position="263"/>
    </location>
</feature>
<dbReference type="RefSeq" id="WP_240096723.1">
    <property type="nucleotide sequence ID" value="NZ_JAJSON010000013.1"/>
</dbReference>
<dbReference type="InterPro" id="IPR050204">
    <property type="entry name" value="AraC_XylS_family_regulators"/>
</dbReference>
<proteinExistence type="predicted"/>